<name>A0AAD5CMP6_AMBAR</name>
<reference evidence="8" key="1">
    <citation type="submission" date="2022-06" db="EMBL/GenBank/DDBJ databases">
        <title>Uncovering the hologenomic basis of an extraordinary plant invasion.</title>
        <authorList>
            <person name="Bieker V.C."/>
            <person name="Martin M.D."/>
            <person name="Gilbert T."/>
            <person name="Hodgins K."/>
            <person name="Battlay P."/>
            <person name="Petersen B."/>
            <person name="Wilson J."/>
        </authorList>
    </citation>
    <scope>NUCLEOTIDE SEQUENCE</scope>
    <source>
        <strain evidence="8">AA19_3_7</strain>
        <tissue evidence="8">Leaf</tissue>
    </source>
</reference>
<dbReference type="InterPro" id="IPR036955">
    <property type="entry name" value="AP2/ERF_dom_sf"/>
</dbReference>
<evidence type="ECO:0000256" key="1">
    <source>
        <dbReference type="ARBA" id="ARBA00004123"/>
    </source>
</evidence>
<evidence type="ECO:0000256" key="3">
    <source>
        <dbReference type="ARBA" id="ARBA00023125"/>
    </source>
</evidence>
<evidence type="ECO:0000313" key="8">
    <source>
        <dbReference type="EMBL" id="KAI7743419.1"/>
    </source>
</evidence>
<comment type="subcellular location">
    <subcellularLocation>
        <location evidence="1">Nucleus</location>
    </subcellularLocation>
</comment>
<dbReference type="CDD" id="cd00018">
    <property type="entry name" value="AP2"/>
    <property type="match status" value="1"/>
</dbReference>
<dbReference type="GO" id="GO:0003700">
    <property type="term" value="F:DNA-binding transcription factor activity"/>
    <property type="evidence" value="ECO:0007669"/>
    <property type="project" value="InterPro"/>
</dbReference>
<organism evidence="8 9">
    <name type="scientific">Ambrosia artemisiifolia</name>
    <name type="common">Common ragweed</name>
    <dbReference type="NCBI Taxonomy" id="4212"/>
    <lineage>
        <taxon>Eukaryota</taxon>
        <taxon>Viridiplantae</taxon>
        <taxon>Streptophyta</taxon>
        <taxon>Embryophyta</taxon>
        <taxon>Tracheophyta</taxon>
        <taxon>Spermatophyta</taxon>
        <taxon>Magnoliopsida</taxon>
        <taxon>eudicotyledons</taxon>
        <taxon>Gunneridae</taxon>
        <taxon>Pentapetalae</taxon>
        <taxon>asterids</taxon>
        <taxon>campanulids</taxon>
        <taxon>Asterales</taxon>
        <taxon>Asteraceae</taxon>
        <taxon>Asteroideae</taxon>
        <taxon>Heliantheae alliance</taxon>
        <taxon>Heliantheae</taxon>
        <taxon>Ambrosia</taxon>
    </lineage>
</organism>
<keyword evidence="2" id="KW-0805">Transcription regulation</keyword>
<dbReference type="InterPro" id="IPR016177">
    <property type="entry name" value="DNA-bd_dom_sf"/>
</dbReference>
<proteinExistence type="predicted"/>
<keyword evidence="5" id="KW-0539">Nucleus</keyword>
<dbReference type="Pfam" id="PF00847">
    <property type="entry name" value="AP2"/>
    <property type="match status" value="1"/>
</dbReference>
<feature type="region of interest" description="Disordered" evidence="6">
    <location>
        <begin position="156"/>
        <end position="181"/>
    </location>
</feature>
<dbReference type="EMBL" id="JAMZMK010007733">
    <property type="protein sequence ID" value="KAI7743419.1"/>
    <property type="molecule type" value="Genomic_DNA"/>
</dbReference>
<dbReference type="GO" id="GO:0003677">
    <property type="term" value="F:DNA binding"/>
    <property type="evidence" value="ECO:0007669"/>
    <property type="project" value="UniProtKB-KW"/>
</dbReference>
<keyword evidence="4" id="KW-0804">Transcription</keyword>
<evidence type="ECO:0000256" key="6">
    <source>
        <dbReference type="SAM" id="MobiDB-lite"/>
    </source>
</evidence>
<evidence type="ECO:0000313" key="9">
    <source>
        <dbReference type="Proteomes" id="UP001206925"/>
    </source>
</evidence>
<dbReference type="InterPro" id="IPR044808">
    <property type="entry name" value="ERF_plant"/>
</dbReference>
<keyword evidence="3" id="KW-0238">DNA-binding</keyword>
<gene>
    <name evidence="8" type="ORF">M8C21_011270</name>
</gene>
<dbReference type="PROSITE" id="PS51032">
    <property type="entry name" value="AP2_ERF"/>
    <property type="match status" value="1"/>
</dbReference>
<dbReference type="PANTHER" id="PTHR31190">
    <property type="entry name" value="DNA-BINDING DOMAIN"/>
    <property type="match status" value="1"/>
</dbReference>
<sequence>MIASCQCTAGAITSFLICRTLGVNCHYNKNDSHDMLIAFFLVKHSNSSVRRRKRPNTQLLNLNWKIRLIKRDQSQKVGNENGKHYKGVRRRPWGKFAVEIWDPTKNSGRVCLGTFATTEDAAIVYDRAVYRMCGSRALLNFSLRVNSRELEPVWRTSKRRKTSPANSSEDQYPTKRINVEV</sequence>
<dbReference type="Gene3D" id="3.30.730.10">
    <property type="entry name" value="AP2/ERF domain"/>
    <property type="match status" value="1"/>
</dbReference>
<dbReference type="Proteomes" id="UP001206925">
    <property type="component" value="Unassembled WGS sequence"/>
</dbReference>
<comment type="caution">
    <text evidence="8">The sequence shown here is derived from an EMBL/GenBank/DDBJ whole genome shotgun (WGS) entry which is preliminary data.</text>
</comment>
<evidence type="ECO:0000259" key="7">
    <source>
        <dbReference type="PROSITE" id="PS51032"/>
    </source>
</evidence>
<dbReference type="PANTHER" id="PTHR31190:SF287">
    <property type="entry name" value="DEVELOPMENT RELATED ERF PROTEIN"/>
    <property type="match status" value="1"/>
</dbReference>
<dbReference type="PRINTS" id="PR00367">
    <property type="entry name" value="ETHRSPELEMNT"/>
</dbReference>
<feature type="domain" description="AP2/ERF" evidence="7">
    <location>
        <begin position="84"/>
        <end position="142"/>
    </location>
</feature>
<dbReference type="InterPro" id="IPR001471">
    <property type="entry name" value="AP2/ERF_dom"/>
</dbReference>
<protein>
    <recommendedName>
        <fullName evidence="7">AP2/ERF domain-containing protein</fullName>
    </recommendedName>
</protein>
<dbReference type="AlphaFoldDB" id="A0AAD5CMP6"/>
<evidence type="ECO:0000256" key="5">
    <source>
        <dbReference type="ARBA" id="ARBA00023242"/>
    </source>
</evidence>
<keyword evidence="9" id="KW-1185">Reference proteome</keyword>
<dbReference type="GO" id="GO:0009873">
    <property type="term" value="P:ethylene-activated signaling pathway"/>
    <property type="evidence" value="ECO:0007669"/>
    <property type="project" value="InterPro"/>
</dbReference>
<accession>A0AAD5CMP6</accession>
<evidence type="ECO:0000256" key="4">
    <source>
        <dbReference type="ARBA" id="ARBA00023163"/>
    </source>
</evidence>
<dbReference type="SMART" id="SM00380">
    <property type="entry name" value="AP2"/>
    <property type="match status" value="1"/>
</dbReference>
<evidence type="ECO:0000256" key="2">
    <source>
        <dbReference type="ARBA" id="ARBA00023015"/>
    </source>
</evidence>
<dbReference type="SUPFAM" id="SSF54171">
    <property type="entry name" value="DNA-binding domain"/>
    <property type="match status" value="1"/>
</dbReference>
<dbReference type="GO" id="GO:0005634">
    <property type="term" value="C:nucleus"/>
    <property type="evidence" value="ECO:0007669"/>
    <property type="project" value="UniProtKB-SubCell"/>
</dbReference>